<sequence length="570" mass="63544">MDAMQAYLSKPWLQHYPESAPHTIDIPEVSVPDLFNQVTEKFGKKTAVNFYGRNISYKELKDQADRFAAALDSMGIKKGDRVALYLLNCPQFIICYMGALMIGAVVTPVSPVYSSSEVRHQLTDSGAKVIVCQDFLYDNVVEAEVELEKIILTGVNEYLPKLKKFFSKGILGKAYGGVEAPDSATMADQGLISLQDLLKKHSPNPPKVKIDPVNDLAALPYTGGTTGHPKAAMISHYTIVSCQAQAMEFWGHLLEEGNETVIAFLPLFHIYGQVIIMLTGLVHGFNLVLFTTPDLDKILNAMDQYQASAFYGVPTLFEYLKEYDKTNRVNWKKLKLVVCGADTLHDTTVDDWERRTGSQIIEGYGMTETAAASLANPPHRPKRGSFGIPLPNITAAIIDVDGTEAMPVGEVGELILSGPSIMTGYWQRSDENKDTMVELAGMTWLRTGDLVKMDEEGYFYFFDRKRDLIKYKGYSVFAKHVEEVLYDHPQVKAAGVVGVPNPKVGQMIKAYVVLQAEARGKISEEEITEYCKTKLAHYKVPQIIEFRGELPKTDVGKVSRRELREEVEEA</sequence>
<dbReference type="PROSITE" id="PS00455">
    <property type="entry name" value="AMP_BINDING"/>
    <property type="match status" value="1"/>
</dbReference>
<organism evidence="4 5">
    <name type="scientific">Desulfatibacillum alkenivorans DSM 16219</name>
    <dbReference type="NCBI Taxonomy" id="1121393"/>
    <lineage>
        <taxon>Bacteria</taxon>
        <taxon>Pseudomonadati</taxon>
        <taxon>Thermodesulfobacteriota</taxon>
        <taxon>Desulfobacteria</taxon>
        <taxon>Desulfobacterales</taxon>
        <taxon>Desulfatibacillaceae</taxon>
        <taxon>Desulfatibacillum</taxon>
    </lineage>
</organism>
<feature type="transmembrane region" description="Helical" evidence="1">
    <location>
        <begin position="82"/>
        <end position="106"/>
    </location>
</feature>
<dbReference type="InterPro" id="IPR020845">
    <property type="entry name" value="AMP-binding_CS"/>
</dbReference>
<feature type="domain" description="AMP-binding enzyme C-terminal" evidence="3">
    <location>
        <begin position="481"/>
        <end position="557"/>
    </location>
</feature>
<dbReference type="STRING" id="1121393.SAMN02745216_02956"/>
<dbReference type="InterPro" id="IPR042099">
    <property type="entry name" value="ANL_N_sf"/>
</dbReference>
<dbReference type="OrthoDB" id="9765680at2"/>
<dbReference type="InterPro" id="IPR050237">
    <property type="entry name" value="ATP-dep_AMP-bd_enzyme"/>
</dbReference>
<dbReference type="AlphaFoldDB" id="A0A1M6Q4F3"/>
<keyword evidence="1" id="KW-1133">Transmembrane helix</keyword>
<evidence type="ECO:0000259" key="2">
    <source>
        <dbReference type="Pfam" id="PF00501"/>
    </source>
</evidence>
<dbReference type="RefSeq" id="WP_073476946.1">
    <property type="nucleotide sequence ID" value="NZ_FQZU01000019.1"/>
</dbReference>
<keyword evidence="5" id="KW-1185">Reference proteome</keyword>
<feature type="domain" description="AMP-dependent synthetase/ligase" evidence="2">
    <location>
        <begin position="37"/>
        <end position="426"/>
    </location>
</feature>
<dbReference type="Proteomes" id="UP000183994">
    <property type="component" value="Unassembled WGS sequence"/>
</dbReference>
<reference evidence="5" key="1">
    <citation type="submission" date="2016-11" db="EMBL/GenBank/DDBJ databases">
        <authorList>
            <person name="Varghese N."/>
            <person name="Submissions S."/>
        </authorList>
    </citation>
    <scope>NUCLEOTIDE SEQUENCE [LARGE SCALE GENOMIC DNA]</scope>
    <source>
        <strain evidence="5">DSM 16219</strain>
    </source>
</reference>
<evidence type="ECO:0000313" key="4">
    <source>
        <dbReference type="EMBL" id="SHK14988.1"/>
    </source>
</evidence>
<dbReference type="Pfam" id="PF00501">
    <property type="entry name" value="AMP-binding"/>
    <property type="match status" value="1"/>
</dbReference>
<dbReference type="Pfam" id="PF13193">
    <property type="entry name" value="AMP-binding_C"/>
    <property type="match status" value="1"/>
</dbReference>
<dbReference type="Gene3D" id="3.40.50.12780">
    <property type="entry name" value="N-terminal domain of ligase-like"/>
    <property type="match status" value="1"/>
</dbReference>
<keyword evidence="1" id="KW-0812">Transmembrane</keyword>
<dbReference type="InterPro" id="IPR045851">
    <property type="entry name" value="AMP-bd_C_sf"/>
</dbReference>
<protein>
    <submittedName>
        <fullName evidence="4">Long-chain acyl-CoA synthetase</fullName>
    </submittedName>
</protein>
<gene>
    <name evidence="4" type="ORF">SAMN02745216_02956</name>
</gene>
<evidence type="ECO:0000313" key="5">
    <source>
        <dbReference type="Proteomes" id="UP000183994"/>
    </source>
</evidence>
<evidence type="ECO:0000259" key="3">
    <source>
        <dbReference type="Pfam" id="PF13193"/>
    </source>
</evidence>
<dbReference type="Gene3D" id="3.30.300.30">
    <property type="match status" value="1"/>
</dbReference>
<proteinExistence type="predicted"/>
<keyword evidence="1" id="KW-0472">Membrane</keyword>
<evidence type="ECO:0000256" key="1">
    <source>
        <dbReference type="SAM" id="Phobius"/>
    </source>
</evidence>
<dbReference type="PANTHER" id="PTHR43767">
    <property type="entry name" value="LONG-CHAIN-FATTY-ACID--COA LIGASE"/>
    <property type="match status" value="1"/>
</dbReference>
<dbReference type="InterPro" id="IPR000873">
    <property type="entry name" value="AMP-dep_synth/lig_dom"/>
</dbReference>
<accession>A0A1M6Q4F3</accession>
<dbReference type="PANTHER" id="PTHR43767:SF1">
    <property type="entry name" value="NONRIBOSOMAL PEPTIDE SYNTHASE PES1 (EUROFUNG)-RELATED"/>
    <property type="match status" value="1"/>
</dbReference>
<dbReference type="GO" id="GO:0016878">
    <property type="term" value="F:acid-thiol ligase activity"/>
    <property type="evidence" value="ECO:0007669"/>
    <property type="project" value="UniProtKB-ARBA"/>
</dbReference>
<dbReference type="SUPFAM" id="SSF56801">
    <property type="entry name" value="Acetyl-CoA synthetase-like"/>
    <property type="match status" value="1"/>
</dbReference>
<dbReference type="InterPro" id="IPR025110">
    <property type="entry name" value="AMP-bd_C"/>
</dbReference>
<dbReference type="EMBL" id="FQZU01000019">
    <property type="protein sequence ID" value="SHK14988.1"/>
    <property type="molecule type" value="Genomic_DNA"/>
</dbReference>
<name>A0A1M6Q4F3_9BACT</name>